<dbReference type="InterPro" id="IPR006143">
    <property type="entry name" value="RND_pump_MFP"/>
</dbReference>
<gene>
    <name evidence="6" type="ORF">L544_4020</name>
</gene>
<evidence type="ECO:0000259" key="3">
    <source>
        <dbReference type="Pfam" id="PF25917"/>
    </source>
</evidence>
<dbReference type="Pfam" id="PF25954">
    <property type="entry name" value="Beta-barrel_RND_2"/>
    <property type="match status" value="1"/>
</dbReference>
<dbReference type="Gene3D" id="2.40.50.100">
    <property type="match status" value="1"/>
</dbReference>
<reference evidence="6 7" key="1">
    <citation type="submission" date="2014-03" db="EMBL/GenBank/DDBJ databases">
        <title>Genome sequence of Bordetella hinzii.</title>
        <authorList>
            <person name="Register K."/>
            <person name="Harvill E."/>
            <person name="Goodfield L.L."/>
            <person name="Ivanov Y.V."/>
            <person name="Meyer J.A."/>
            <person name="Muse S.J."/>
            <person name="Jacobs N."/>
            <person name="Bendor L."/>
            <person name="Smallridge W.E."/>
            <person name="Brinkac L.M."/>
            <person name="Sanka R."/>
            <person name="Kim M."/>
            <person name="Losada L."/>
        </authorList>
    </citation>
    <scope>NUCLEOTIDE SEQUENCE [LARGE SCALE GENOMIC DNA]</scope>
    <source>
        <strain evidence="6 7">OH87 BAL007II</strain>
    </source>
</reference>
<comment type="caution">
    <text evidence="6">The sequence shown here is derived from an EMBL/GenBank/DDBJ whole genome shotgun (WGS) entry which is preliminary data.</text>
</comment>
<evidence type="ECO:0000259" key="2">
    <source>
        <dbReference type="Pfam" id="PF25876"/>
    </source>
</evidence>
<evidence type="ECO:0000259" key="4">
    <source>
        <dbReference type="Pfam" id="PF25954"/>
    </source>
</evidence>
<feature type="domain" description="Multidrug resistance protein MdtA-like barrel-sandwich hybrid" evidence="3">
    <location>
        <begin position="90"/>
        <end position="212"/>
    </location>
</feature>
<dbReference type="Proteomes" id="UP000025748">
    <property type="component" value="Unassembled WGS sequence"/>
</dbReference>
<dbReference type="EMBL" id="JHEM01000022">
    <property type="protein sequence ID" value="KCB22858.1"/>
    <property type="molecule type" value="Genomic_DNA"/>
</dbReference>
<comment type="similarity">
    <text evidence="1">Belongs to the membrane fusion protein (MFP) (TC 8.A.1) family.</text>
</comment>
<name>A0ABR4QXP2_9BORD</name>
<dbReference type="InterPro" id="IPR058625">
    <property type="entry name" value="MdtA-like_BSH"/>
</dbReference>
<dbReference type="Pfam" id="PF25876">
    <property type="entry name" value="HH_MFP_RND"/>
    <property type="match status" value="1"/>
</dbReference>
<dbReference type="NCBIfam" id="TIGR01730">
    <property type="entry name" value="RND_mfp"/>
    <property type="match status" value="1"/>
</dbReference>
<dbReference type="InterPro" id="IPR058637">
    <property type="entry name" value="YknX-like_C"/>
</dbReference>
<keyword evidence="7" id="KW-1185">Reference proteome</keyword>
<evidence type="ECO:0000259" key="5">
    <source>
        <dbReference type="Pfam" id="PF25989"/>
    </source>
</evidence>
<dbReference type="Pfam" id="PF25989">
    <property type="entry name" value="YknX_C"/>
    <property type="match status" value="1"/>
</dbReference>
<feature type="domain" description="Multidrug resistance protein MdtA-like alpha-helical hairpin" evidence="2">
    <location>
        <begin position="128"/>
        <end position="183"/>
    </location>
</feature>
<feature type="domain" description="YknX-like C-terminal permuted SH3-like" evidence="5">
    <location>
        <begin position="301"/>
        <end position="369"/>
    </location>
</feature>
<dbReference type="InterPro" id="IPR058624">
    <property type="entry name" value="MdtA-like_HH"/>
</dbReference>
<dbReference type="SUPFAM" id="SSF111369">
    <property type="entry name" value="HlyD-like secretion proteins"/>
    <property type="match status" value="1"/>
</dbReference>
<proteinExistence type="inferred from homology"/>
<dbReference type="Gene3D" id="1.10.287.470">
    <property type="entry name" value="Helix hairpin bin"/>
    <property type="match status" value="1"/>
</dbReference>
<sequence>MLLFPCLRVLCAGASHPSMKKAALLATLVVGLAAGAAAGVYIPRWLAGAAPVPAKTAAAPSATRVEVAKVEERPFARGLSAVGSLRSDESVVLRPEVAGRIQQIDFKEGEAVRANQVLIRLDDSIPSAELQQARANLALAESQYRRAVDLHGRGFVSQQARDESASTLKVQQAAAALAQAKLDKMTIRAPFAGMVGLRNVSVGDYVNQGQDLAPLEAIDPLKVDFRVPEMYLSKLRVGQSLAVRLDAMPGQERAGQVYAVSPLVDAGGRSILLRATVPNADHVLRPGMFARVQLQFGEDPALVVPEAALAPAGQSQYVFRVRDGRAEKIEVSVGERRDGRAEILTGVAAGDQVVIAGLQRLTDGAPVSVVNGGAK</sequence>
<feature type="domain" description="CusB-like beta-barrel" evidence="4">
    <location>
        <begin position="223"/>
        <end position="295"/>
    </location>
</feature>
<dbReference type="PANTHER" id="PTHR30469:SF11">
    <property type="entry name" value="BLL4320 PROTEIN"/>
    <property type="match status" value="1"/>
</dbReference>
<evidence type="ECO:0000256" key="1">
    <source>
        <dbReference type="ARBA" id="ARBA00009477"/>
    </source>
</evidence>
<protein>
    <submittedName>
        <fullName evidence="6">Efflux transporter, RND family, MFP subunit</fullName>
    </submittedName>
</protein>
<accession>A0ABR4QXP2</accession>
<evidence type="ECO:0000313" key="7">
    <source>
        <dbReference type="Proteomes" id="UP000025748"/>
    </source>
</evidence>
<dbReference type="Gene3D" id="2.40.30.170">
    <property type="match status" value="1"/>
</dbReference>
<dbReference type="PANTHER" id="PTHR30469">
    <property type="entry name" value="MULTIDRUG RESISTANCE PROTEIN MDTA"/>
    <property type="match status" value="1"/>
</dbReference>
<organism evidence="6 7">
    <name type="scientific">Bordetella hinzii OH87 BAL007II</name>
    <dbReference type="NCBI Taxonomy" id="1331262"/>
    <lineage>
        <taxon>Bacteria</taxon>
        <taxon>Pseudomonadati</taxon>
        <taxon>Pseudomonadota</taxon>
        <taxon>Betaproteobacteria</taxon>
        <taxon>Burkholderiales</taxon>
        <taxon>Alcaligenaceae</taxon>
        <taxon>Bordetella</taxon>
    </lineage>
</organism>
<evidence type="ECO:0000313" key="6">
    <source>
        <dbReference type="EMBL" id="KCB22858.1"/>
    </source>
</evidence>
<dbReference type="Gene3D" id="2.40.420.20">
    <property type="match status" value="1"/>
</dbReference>
<dbReference type="InterPro" id="IPR058792">
    <property type="entry name" value="Beta-barrel_RND_2"/>
</dbReference>
<dbReference type="Pfam" id="PF25917">
    <property type="entry name" value="BSH_RND"/>
    <property type="match status" value="1"/>
</dbReference>